<keyword evidence="2" id="KW-0645">Protease</keyword>
<dbReference type="Pfam" id="PF13650">
    <property type="entry name" value="Asp_protease_2"/>
    <property type="match status" value="1"/>
</dbReference>
<evidence type="ECO:0000313" key="3">
    <source>
        <dbReference type="Proteomes" id="UP000628017"/>
    </source>
</evidence>
<gene>
    <name evidence="2" type="ORF">GCM10011498_05210</name>
</gene>
<dbReference type="InterPro" id="IPR001969">
    <property type="entry name" value="Aspartic_peptidase_AS"/>
</dbReference>
<keyword evidence="1" id="KW-1133">Transmembrane helix</keyword>
<reference evidence="2" key="1">
    <citation type="journal article" date="2014" name="Int. J. Syst. Evol. Microbiol.">
        <title>Complete genome sequence of Corynebacterium casei LMG S-19264T (=DSM 44701T), isolated from a smear-ripened cheese.</title>
        <authorList>
            <consortium name="US DOE Joint Genome Institute (JGI-PGF)"/>
            <person name="Walter F."/>
            <person name="Albersmeier A."/>
            <person name="Kalinowski J."/>
            <person name="Ruckert C."/>
        </authorList>
    </citation>
    <scope>NUCLEOTIDE SEQUENCE</scope>
    <source>
        <strain evidence="2">CGMCC 1.15880</strain>
    </source>
</reference>
<keyword evidence="3" id="KW-1185">Reference proteome</keyword>
<dbReference type="AlphaFoldDB" id="A0A916QSS5"/>
<keyword evidence="1" id="KW-0472">Membrane</keyword>
<feature type="transmembrane region" description="Helical" evidence="1">
    <location>
        <begin position="63"/>
        <end position="81"/>
    </location>
</feature>
<dbReference type="NCBIfam" id="TIGR02281">
    <property type="entry name" value="clan_AA_DTGA"/>
    <property type="match status" value="1"/>
</dbReference>
<proteinExistence type="predicted"/>
<dbReference type="InterPro" id="IPR021109">
    <property type="entry name" value="Peptidase_aspartic_dom_sf"/>
</dbReference>
<feature type="transmembrane region" description="Helical" evidence="1">
    <location>
        <begin position="33"/>
        <end position="51"/>
    </location>
</feature>
<dbReference type="InterPro" id="IPR011969">
    <property type="entry name" value="Clan_AA_Asp_peptidase_C"/>
</dbReference>
<accession>A0A916QSS5</accession>
<dbReference type="EMBL" id="BMKA01000001">
    <property type="protein sequence ID" value="GGA08273.1"/>
    <property type="molecule type" value="Genomic_DNA"/>
</dbReference>
<evidence type="ECO:0000256" key="1">
    <source>
        <dbReference type="SAM" id="Phobius"/>
    </source>
</evidence>
<comment type="caution">
    <text evidence="2">The sequence shown here is derived from an EMBL/GenBank/DDBJ whole genome shotgun (WGS) entry which is preliminary data.</text>
</comment>
<protein>
    <submittedName>
        <fullName evidence="2">Aspartic protease</fullName>
    </submittedName>
</protein>
<dbReference type="CDD" id="cd05483">
    <property type="entry name" value="retropepsin_like_bacteria"/>
    <property type="match status" value="1"/>
</dbReference>
<dbReference type="RefSeq" id="WP_188670624.1">
    <property type="nucleotide sequence ID" value="NZ_BMKA01000001.1"/>
</dbReference>
<dbReference type="SUPFAM" id="SSF50630">
    <property type="entry name" value="Acid proteases"/>
    <property type="match status" value="1"/>
</dbReference>
<dbReference type="PROSITE" id="PS00141">
    <property type="entry name" value="ASP_PROTEASE"/>
    <property type="match status" value="1"/>
</dbReference>
<reference evidence="2" key="2">
    <citation type="submission" date="2020-09" db="EMBL/GenBank/DDBJ databases">
        <authorList>
            <person name="Sun Q."/>
            <person name="Zhou Y."/>
        </authorList>
    </citation>
    <scope>NUCLEOTIDE SEQUENCE</scope>
    <source>
        <strain evidence="2">CGMCC 1.15880</strain>
    </source>
</reference>
<organism evidence="2 3">
    <name type="scientific">Neptunicoccus cionae</name>
    <dbReference type="NCBI Taxonomy" id="2035344"/>
    <lineage>
        <taxon>Bacteria</taxon>
        <taxon>Pseudomonadati</taxon>
        <taxon>Pseudomonadota</taxon>
        <taxon>Alphaproteobacteria</taxon>
        <taxon>Rhodobacterales</taxon>
        <taxon>Paracoccaceae</taxon>
        <taxon>Neptunicoccus</taxon>
    </lineage>
</organism>
<name>A0A916QSS5_9RHOB</name>
<evidence type="ECO:0000313" key="2">
    <source>
        <dbReference type="EMBL" id="GGA08273.1"/>
    </source>
</evidence>
<keyword evidence="1" id="KW-0812">Transmembrane</keyword>
<dbReference type="InterPro" id="IPR034122">
    <property type="entry name" value="Retropepsin-like_bacterial"/>
</dbReference>
<dbReference type="GO" id="GO:0006508">
    <property type="term" value="P:proteolysis"/>
    <property type="evidence" value="ECO:0007669"/>
    <property type="project" value="UniProtKB-KW"/>
</dbReference>
<dbReference type="Proteomes" id="UP000628017">
    <property type="component" value="Unassembled WGS sequence"/>
</dbReference>
<dbReference type="GO" id="GO:0004190">
    <property type="term" value="F:aspartic-type endopeptidase activity"/>
    <property type="evidence" value="ECO:0007669"/>
    <property type="project" value="InterPro"/>
</dbReference>
<sequence length="230" mass="25129">MRWIYVAIVAVLGLVFLRADVQLIDLILDTNLKWSAIALIFLFGLVIGQILRNTPSRGNTLRYAGWGLFVTIFLGLLEYSVEWQRETLLARNETIILSAASLETVSQHYITAENGLYSTAATFNDTKTEALIDTGASLVLINYATAKAAGVDMDGLVFDTRVTTASGPLDIALVTLDQVGIGDAILVHHVNAAVTPEGLHHSNLLGSSFLSKLDETIVRQDKMILTQTRR</sequence>
<dbReference type="Gene3D" id="2.40.70.10">
    <property type="entry name" value="Acid Proteases"/>
    <property type="match status" value="1"/>
</dbReference>
<keyword evidence="2" id="KW-0378">Hydrolase</keyword>